<keyword evidence="10" id="KW-0807">Transducer</keyword>
<keyword evidence="7 12" id="KW-0472">Membrane</keyword>
<evidence type="ECO:0000256" key="7">
    <source>
        <dbReference type="ARBA" id="ARBA00023136"/>
    </source>
</evidence>
<dbReference type="Pfam" id="PF00001">
    <property type="entry name" value="7tm_1"/>
    <property type="match status" value="1"/>
</dbReference>
<feature type="domain" description="G-protein coupled receptors family 1 profile" evidence="13">
    <location>
        <begin position="89"/>
        <end position="298"/>
    </location>
</feature>
<keyword evidence="4 12" id="KW-0812">Transmembrane</keyword>
<feature type="transmembrane region" description="Helical" evidence="12">
    <location>
        <begin position="146"/>
        <end position="167"/>
    </location>
</feature>
<dbReference type="FunFam" id="1.20.1070.10:FF:000109">
    <property type="entry name" value="Leukotriene B4 receptor"/>
    <property type="match status" value="1"/>
</dbReference>
<evidence type="ECO:0000256" key="6">
    <source>
        <dbReference type="ARBA" id="ARBA00023040"/>
    </source>
</evidence>
<keyword evidence="2" id="KW-1003">Cell membrane</keyword>
<protein>
    <submittedName>
        <fullName evidence="14">LT4R1 protein</fullName>
    </submittedName>
</protein>
<feature type="non-terminal residue" evidence="14">
    <location>
        <position position="1"/>
    </location>
</feature>
<keyword evidence="9" id="KW-0325">Glycoprotein</keyword>
<dbReference type="GO" id="GO:0004875">
    <property type="term" value="F:complement receptor activity"/>
    <property type="evidence" value="ECO:0007669"/>
    <property type="project" value="TreeGrafter"/>
</dbReference>
<feature type="transmembrane region" description="Helical" evidence="12">
    <location>
        <begin position="110"/>
        <end position="134"/>
    </location>
</feature>
<evidence type="ECO:0000256" key="10">
    <source>
        <dbReference type="ARBA" id="ARBA00023224"/>
    </source>
</evidence>
<evidence type="ECO:0000313" key="15">
    <source>
        <dbReference type="Proteomes" id="UP000886611"/>
    </source>
</evidence>
<keyword evidence="6" id="KW-0297">G-protein coupled receptor</keyword>
<keyword evidence="5 12" id="KW-1133">Transmembrane helix</keyword>
<feature type="transmembrane region" description="Helical" evidence="12">
    <location>
        <begin position="187"/>
        <end position="209"/>
    </location>
</feature>
<feature type="transmembrane region" description="Helical" evidence="12">
    <location>
        <begin position="242"/>
        <end position="263"/>
    </location>
</feature>
<sequence>MAPLLVPDIFGHPNQDGNHKASQLGKLPPVTPSFCYGIPARPLPEDSMALMATNQSNDTEDSENVVSNNLSTGLGTFILSLVFFIGVPGNLFIIWSILFRTRKRSVTCLLILNLAFADGGLMLLTPFFTVYLALRDWIFGEFMCKCLFYLCCMNMYASIFFITLMSLDRLVAVAWPHQVPSIRRKRIVVKILIVLWLVTFIFAIPAVMFRHVTTTDNSTRRLCSAHHPFRKDEVFQYSFETVFSFIVPFTIILSSYCYILHHLRTSKFQRKLRSENLILAIIGAFGFFWLPYHVVNIIQNNGHHVTEVIPMLANKAKSHVTKFESNSFVNDISSKKPD</sequence>
<dbReference type="GO" id="GO:0004974">
    <property type="term" value="F:leukotriene receptor activity"/>
    <property type="evidence" value="ECO:0007669"/>
    <property type="project" value="UniProtKB-ARBA"/>
</dbReference>
<dbReference type="Proteomes" id="UP000886611">
    <property type="component" value="Unassembled WGS sequence"/>
</dbReference>
<comment type="similarity">
    <text evidence="11">Belongs to the chemokine-like receptor (CMKLR) family.</text>
</comment>
<evidence type="ECO:0000256" key="1">
    <source>
        <dbReference type="ARBA" id="ARBA00004651"/>
    </source>
</evidence>
<accession>A0A8X7X675</accession>
<reference evidence="14 15" key="1">
    <citation type="journal article" date="2021" name="Cell">
        <title>Tracing the genetic footprints of vertebrate landing in non-teleost ray-finned fishes.</title>
        <authorList>
            <person name="Bi X."/>
            <person name="Wang K."/>
            <person name="Yang L."/>
            <person name="Pan H."/>
            <person name="Jiang H."/>
            <person name="Wei Q."/>
            <person name="Fang M."/>
            <person name="Yu H."/>
            <person name="Zhu C."/>
            <person name="Cai Y."/>
            <person name="He Y."/>
            <person name="Gan X."/>
            <person name="Zeng H."/>
            <person name="Yu D."/>
            <person name="Zhu Y."/>
            <person name="Jiang H."/>
            <person name="Qiu Q."/>
            <person name="Yang H."/>
            <person name="Zhang Y.E."/>
            <person name="Wang W."/>
            <person name="Zhu M."/>
            <person name="He S."/>
            <person name="Zhang G."/>
        </authorList>
    </citation>
    <scope>NUCLEOTIDE SEQUENCE [LARGE SCALE GENOMIC DNA]</scope>
    <source>
        <strain evidence="14">Bchr_013</strain>
    </source>
</reference>
<evidence type="ECO:0000256" key="12">
    <source>
        <dbReference type="SAM" id="Phobius"/>
    </source>
</evidence>
<comment type="subcellular location">
    <subcellularLocation>
        <location evidence="1">Cell membrane</location>
        <topology evidence="1">Multi-pass membrane protein</topology>
    </subcellularLocation>
</comment>
<evidence type="ECO:0000259" key="13">
    <source>
        <dbReference type="PROSITE" id="PS50262"/>
    </source>
</evidence>
<dbReference type="PROSITE" id="PS50262">
    <property type="entry name" value="G_PROTEIN_RECEP_F1_2"/>
    <property type="match status" value="1"/>
</dbReference>
<dbReference type="InterPro" id="IPR000826">
    <property type="entry name" value="Formyl_rcpt-rel"/>
</dbReference>
<dbReference type="GO" id="GO:0007204">
    <property type="term" value="P:positive regulation of cytosolic calcium ion concentration"/>
    <property type="evidence" value="ECO:0007669"/>
    <property type="project" value="TreeGrafter"/>
</dbReference>
<evidence type="ECO:0000256" key="2">
    <source>
        <dbReference type="ARBA" id="ARBA00022475"/>
    </source>
</evidence>
<dbReference type="SUPFAM" id="SSF81321">
    <property type="entry name" value="Family A G protein-coupled receptor-like"/>
    <property type="match status" value="1"/>
</dbReference>
<evidence type="ECO:0000256" key="8">
    <source>
        <dbReference type="ARBA" id="ARBA00023170"/>
    </source>
</evidence>
<proteinExistence type="inferred from homology"/>
<evidence type="ECO:0000256" key="9">
    <source>
        <dbReference type="ARBA" id="ARBA00023180"/>
    </source>
</evidence>
<dbReference type="GO" id="GO:0007200">
    <property type="term" value="P:phospholipase C-activating G protein-coupled receptor signaling pathway"/>
    <property type="evidence" value="ECO:0007669"/>
    <property type="project" value="TreeGrafter"/>
</dbReference>
<evidence type="ECO:0000256" key="4">
    <source>
        <dbReference type="ARBA" id="ARBA00022692"/>
    </source>
</evidence>
<dbReference type="PANTHER" id="PTHR24225">
    <property type="entry name" value="CHEMOTACTIC RECEPTOR"/>
    <property type="match status" value="1"/>
</dbReference>
<feature type="transmembrane region" description="Helical" evidence="12">
    <location>
        <begin position="77"/>
        <end position="98"/>
    </location>
</feature>
<dbReference type="EMBL" id="JAATIS010004040">
    <property type="protein sequence ID" value="KAG2462905.1"/>
    <property type="molecule type" value="Genomic_DNA"/>
</dbReference>
<keyword evidence="3" id="KW-0597">Phosphoprotein</keyword>
<dbReference type="AlphaFoldDB" id="A0A8X7X675"/>
<feature type="non-terminal residue" evidence="14">
    <location>
        <position position="338"/>
    </location>
</feature>
<dbReference type="GO" id="GO:0005886">
    <property type="term" value="C:plasma membrane"/>
    <property type="evidence" value="ECO:0007669"/>
    <property type="project" value="UniProtKB-SubCell"/>
</dbReference>
<evidence type="ECO:0000256" key="11">
    <source>
        <dbReference type="ARBA" id="ARBA00025736"/>
    </source>
</evidence>
<evidence type="ECO:0000313" key="14">
    <source>
        <dbReference type="EMBL" id="KAG2462905.1"/>
    </source>
</evidence>
<organism evidence="14 15">
    <name type="scientific">Polypterus senegalus</name>
    <name type="common">Senegal bichir</name>
    <dbReference type="NCBI Taxonomy" id="55291"/>
    <lineage>
        <taxon>Eukaryota</taxon>
        <taxon>Metazoa</taxon>
        <taxon>Chordata</taxon>
        <taxon>Craniata</taxon>
        <taxon>Vertebrata</taxon>
        <taxon>Euteleostomi</taxon>
        <taxon>Actinopterygii</taxon>
        <taxon>Polypteriformes</taxon>
        <taxon>Polypteridae</taxon>
        <taxon>Polypterus</taxon>
    </lineage>
</organism>
<name>A0A8X7X675_POLSE</name>
<feature type="transmembrane region" description="Helical" evidence="12">
    <location>
        <begin position="275"/>
        <end position="292"/>
    </location>
</feature>
<dbReference type="PRINTS" id="PR00237">
    <property type="entry name" value="GPCRRHODOPSN"/>
</dbReference>
<gene>
    <name evidence="14" type="primary">Ltb4r_2</name>
    <name evidence="14" type="ORF">GTO96_0000195</name>
</gene>
<evidence type="ECO:0000256" key="3">
    <source>
        <dbReference type="ARBA" id="ARBA00022553"/>
    </source>
</evidence>
<keyword evidence="15" id="KW-1185">Reference proteome</keyword>
<dbReference type="InterPro" id="IPR000276">
    <property type="entry name" value="GPCR_Rhodpsn"/>
</dbReference>
<dbReference type="GO" id="GO:0006954">
    <property type="term" value="P:inflammatory response"/>
    <property type="evidence" value="ECO:0007669"/>
    <property type="project" value="TreeGrafter"/>
</dbReference>
<keyword evidence="8" id="KW-0675">Receptor</keyword>
<dbReference type="InterPro" id="IPR017452">
    <property type="entry name" value="GPCR_Rhodpsn_7TM"/>
</dbReference>
<dbReference type="PANTHER" id="PTHR24225:SF72">
    <property type="entry name" value="G-PROTEIN COUPLED RECEPTORS FAMILY 1 PROFILE DOMAIN-CONTAINING PROTEIN-RELATED"/>
    <property type="match status" value="1"/>
</dbReference>
<dbReference type="Gene3D" id="1.20.1070.10">
    <property type="entry name" value="Rhodopsin 7-helix transmembrane proteins"/>
    <property type="match status" value="1"/>
</dbReference>
<comment type="caution">
    <text evidence="14">The sequence shown here is derived from an EMBL/GenBank/DDBJ whole genome shotgun (WGS) entry which is preliminary data.</text>
</comment>
<evidence type="ECO:0000256" key="5">
    <source>
        <dbReference type="ARBA" id="ARBA00022989"/>
    </source>
</evidence>